<evidence type="ECO:0000313" key="3">
    <source>
        <dbReference type="Proteomes" id="UP000262802"/>
    </source>
</evidence>
<evidence type="ECO:0000313" key="2">
    <source>
        <dbReference type="EMBL" id="AYA36111.1"/>
    </source>
</evidence>
<name>A0A3B7R389_9BACT</name>
<keyword evidence="1" id="KW-0812">Transmembrane</keyword>
<sequence length="232" mass="24916">MALLALMFFTQEVRMSLRMLLMRAMCGCWGNRTFSEWESCSSCAATEAGQLGAQALGASLPYLQMWLGYQLLAENHHARTRAVGLALVFASLPLARLSSATLAAGPETHLMRQLLGEWGASWLAAILLVLLLVVPPAIRAHDALLHPKRGALFLGLLLVPLAANAVVVTGVLDPLLRSGVLAGYGPMHAPWLALLWLCVLGVVLVASCRCLRLGDEASNISLFRHQRSSGLA</sequence>
<dbReference type="OrthoDB" id="667077at2"/>
<organism evidence="2 3">
    <name type="scientific">Hymenobacter oligotrophus</name>
    <dbReference type="NCBI Taxonomy" id="2319843"/>
    <lineage>
        <taxon>Bacteria</taxon>
        <taxon>Pseudomonadati</taxon>
        <taxon>Bacteroidota</taxon>
        <taxon>Cytophagia</taxon>
        <taxon>Cytophagales</taxon>
        <taxon>Hymenobacteraceae</taxon>
        <taxon>Hymenobacter</taxon>
    </lineage>
</organism>
<gene>
    <name evidence="2" type="ORF">D3Y59_02965</name>
</gene>
<evidence type="ECO:0000256" key="1">
    <source>
        <dbReference type="SAM" id="Phobius"/>
    </source>
</evidence>
<keyword evidence="3" id="KW-1185">Reference proteome</keyword>
<accession>A0A3B7R389</accession>
<reference evidence="2 3" key="1">
    <citation type="submission" date="2018-09" db="EMBL/GenBank/DDBJ databases">
        <title>Hymenobacter medium sp. nov., isolated from R2A medium.</title>
        <authorList>
            <person name="Yingchao G."/>
        </authorList>
    </citation>
    <scope>NUCLEOTIDE SEQUENCE [LARGE SCALE GENOMIC DNA]</scope>
    <source>
        <strain evidence="3">sh-6</strain>
    </source>
</reference>
<feature type="transmembrane region" description="Helical" evidence="1">
    <location>
        <begin position="118"/>
        <end position="138"/>
    </location>
</feature>
<dbReference type="KEGG" id="hyh:D3Y59_02965"/>
<keyword evidence="1" id="KW-1133">Transmembrane helix</keyword>
<protein>
    <submittedName>
        <fullName evidence="2">Uncharacterized protein</fullName>
    </submittedName>
</protein>
<dbReference type="EMBL" id="CP032317">
    <property type="protein sequence ID" value="AYA36111.1"/>
    <property type="molecule type" value="Genomic_DNA"/>
</dbReference>
<feature type="transmembrane region" description="Helical" evidence="1">
    <location>
        <begin position="191"/>
        <end position="211"/>
    </location>
</feature>
<proteinExistence type="predicted"/>
<keyword evidence="1" id="KW-0472">Membrane</keyword>
<feature type="transmembrane region" description="Helical" evidence="1">
    <location>
        <begin position="150"/>
        <end position="171"/>
    </location>
</feature>
<dbReference type="Proteomes" id="UP000262802">
    <property type="component" value="Chromosome"/>
</dbReference>
<dbReference type="AlphaFoldDB" id="A0A3B7R389"/>